<accession>A0A069ZXH7</accession>
<dbReference type="PATRIC" id="fig|83560.10.peg.41"/>
<evidence type="ECO:0000256" key="8">
    <source>
        <dbReference type="ARBA" id="ARBA00023026"/>
    </source>
</evidence>
<dbReference type="STRING" id="83560.NC80_00200"/>
<dbReference type="AlphaFoldDB" id="A0A069ZXH7"/>
<keyword evidence="7" id="KW-1278">Translocase</keyword>
<dbReference type="Gene3D" id="3.40.50.12240">
    <property type="match status" value="1"/>
</dbReference>
<feature type="domain" description="AAA+ ATPase" evidence="13">
    <location>
        <begin position="163"/>
        <end position="345"/>
    </location>
</feature>
<comment type="subcellular location">
    <subcellularLocation>
        <location evidence="1">Cytoplasm</location>
    </subcellularLocation>
</comment>
<dbReference type="InterPro" id="IPR040627">
    <property type="entry name" value="T3SS_ATPase_C"/>
</dbReference>
<dbReference type="OMA" id="DVMLMMD"/>
<dbReference type="CDD" id="cd01136">
    <property type="entry name" value="ATPase_flagellum-secretory_path_III"/>
    <property type="match status" value="1"/>
</dbReference>
<dbReference type="PANTHER" id="PTHR15184">
    <property type="entry name" value="ATP SYNTHASE"/>
    <property type="match status" value="1"/>
</dbReference>
<dbReference type="Pfam" id="PF02874">
    <property type="entry name" value="ATP-synt_ab_N"/>
    <property type="match status" value="1"/>
</dbReference>
<dbReference type="Proteomes" id="UP000260363">
    <property type="component" value="Chromosome"/>
</dbReference>
<dbReference type="PANTHER" id="PTHR15184:SF9">
    <property type="entry name" value="SPI-1 TYPE 3 SECRETION SYSTEM ATPASE"/>
    <property type="match status" value="1"/>
</dbReference>
<sequence length="442" mass="48242">MKELTTEFDTLMTELPEVQLTAVVGRIIEVVGMLIKAVVPDVRVGEVCLVKRHGMEPLVTEVVGFTQNFVFLSPLGELSGVSPSSEVIATGLPLHIRAGAGLLGRVLNGLGEPIDIETKGPLENVDSIYPIFKAPPDPLHREKLRTILSTGVRCIDGMLTVAKGQRIGIFAGAGVGKSSLLGMIARNAEEADINVIALIGERGREVREFIENDLGEEGMKRSVIVVSTSDQSSQLRLNAAYVGTAIAEYFRDQGKTVVLMMDSVTRFARALREVGLAAGEPPARAGYTPSVFSTLPKLLERAGASEKGTITAFYTVLVAGDDMNEPVADEVKSILDGHIVLSNALAQAYHYPAIDVLASISRLLTAIVPEEQRRIIGRAREVLAKYKANEMLIRIGEYRRGSDREVDFAIDHIDKLNRFLKQDIHEKTNYEEAAQQLRAIFR</sequence>
<evidence type="ECO:0000256" key="4">
    <source>
        <dbReference type="ARBA" id="ARBA00022741"/>
    </source>
</evidence>
<dbReference type="InterPro" id="IPR004100">
    <property type="entry name" value="ATPase_F1/V1/A1_a/bsu_N"/>
</dbReference>
<dbReference type="InterPro" id="IPR027417">
    <property type="entry name" value="P-loop_NTPase"/>
</dbReference>
<dbReference type="InterPro" id="IPR020003">
    <property type="entry name" value="ATPase_a/bsu_AS"/>
</dbReference>
<dbReference type="GO" id="GO:0005737">
    <property type="term" value="C:cytoplasm"/>
    <property type="evidence" value="ECO:0007669"/>
    <property type="project" value="UniProtKB-SubCell"/>
</dbReference>
<evidence type="ECO:0000256" key="3">
    <source>
        <dbReference type="ARBA" id="ARBA00022490"/>
    </source>
</evidence>
<organism evidence="14 15">
    <name type="scientific">Chlamydia muridarum</name>
    <dbReference type="NCBI Taxonomy" id="83560"/>
    <lineage>
        <taxon>Bacteria</taxon>
        <taxon>Pseudomonadati</taxon>
        <taxon>Chlamydiota</taxon>
        <taxon>Chlamydiia</taxon>
        <taxon>Chlamydiales</taxon>
        <taxon>Chlamydiaceae</taxon>
        <taxon>Chlamydia/Chlamydophila group</taxon>
        <taxon>Chlamydia</taxon>
    </lineage>
</organism>
<dbReference type="InterPro" id="IPR003593">
    <property type="entry name" value="AAA+_ATPase"/>
</dbReference>
<keyword evidence="6" id="KW-0653">Protein transport</keyword>
<dbReference type="Pfam" id="PF18269">
    <property type="entry name" value="T3SS_ATPase_C"/>
    <property type="match status" value="1"/>
</dbReference>
<evidence type="ECO:0000313" key="15">
    <source>
        <dbReference type="Proteomes" id="UP000260363"/>
    </source>
</evidence>
<keyword evidence="2" id="KW-0813">Transport</keyword>
<dbReference type="FunFam" id="3.40.50.12240:FF:000002">
    <property type="entry name" value="Flagellum-specific ATP synthase FliI"/>
    <property type="match status" value="1"/>
</dbReference>
<dbReference type="PROSITE" id="PS00152">
    <property type="entry name" value="ATPASE_ALPHA_BETA"/>
    <property type="match status" value="1"/>
</dbReference>
<dbReference type="Pfam" id="PF00006">
    <property type="entry name" value="ATP-synt_ab"/>
    <property type="match status" value="1"/>
</dbReference>
<dbReference type="SMART" id="SM00382">
    <property type="entry name" value="AAA"/>
    <property type="match status" value="1"/>
</dbReference>
<evidence type="ECO:0000313" key="14">
    <source>
        <dbReference type="EMBL" id="AJR10145.1"/>
    </source>
</evidence>
<comment type="catalytic activity">
    <reaction evidence="12">
        <text>ATP + H2O + cellular proteinSide 1 = ADP + phosphate + cellular proteinSide 2.</text>
        <dbReference type="EC" id="7.4.2.8"/>
    </reaction>
</comment>
<dbReference type="KEGG" id="cmm:NC80_00200"/>
<keyword evidence="3" id="KW-0963">Cytoplasm</keyword>
<evidence type="ECO:0000256" key="2">
    <source>
        <dbReference type="ARBA" id="ARBA00022448"/>
    </source>
</evidence>
<proteinExistence type="inferred from homology"/>
<name>A0A069ZXH7_CHLMR</name>
<evidence type="ECO:0000256" key="12">
    <source>
        <dbReference type="ARBA" id="ARBA00034006"/>
    </source>
</evidence>
<dbReference type="GeneID" id="1245565"/>
<dbReference type="CDD" id="cd18114">
    <property type="entry name" value="ATP-synt_flagellum-secretory_path_III_C"/>
    <property type="match status" value="1"/>
</dbReference>
<dbReference type="EMBL" id="CP007217">
    <property type="protein sequence ID" value="AJR10145.1"/>
    <property type="molecule type" value="Genomic_DNA"/>
</dbReference>
<dbReference type="NCBIfam" id="TIGR02546">
    <property type="entry name" value="III_secr_ATP"/>
    <property type="match status" value="1"/>
</dbReference>
<evidence type="ECO:0000256" key="6">
    <source>
        <dbReference type="ARBA" id="ARBA00022927"/>
    </source>
</evidence>
<evidence type="ECO:0000256" key="5">
    <source>
        <dbReference type="ARBA" id="ARBA00022840"/>
    </source>
</evidence>
<evidence type="ECO:0000256" key="9">
    <source>
        <dbReference type="ARBA" id="ARBA00024342"/>
    </source>
</evidence>
<evidence type="ECO:0000259" key="13">
    <source>
        <dbReference type="SMART" id="SM00382"/>
    </source>
</evidence>
<dbReference type="RefSeq" id="WP_010229194.1">
    <property type="nucleotide sequence ID" value="NZ_CP007217.1"/>
</dbReference>
<dbReference type="InterPro" id="IPR013380">
    <property type="entry name" value="ATPase_T3SS_SctN"/>
</dbReference>
<dbReference type="GO" id="GO:0016887">
    <property type="term" value="F:ATP hydrolysis activity"/>
    <property type="evidence" value="ECO:0007669"/>
    <property type="project" value="InterPro"/>
</dbReference>
<dbReference type="GO" id="GO:0030257">
    <property type="term" value="C:type III protein secretion system complex"/>
    <property type="evidence" value="ECO:0007669"/>
    <property type="project" value="InterPro"/>
</dbReference>
<dbReference type="EC" id="7.4.2.8" evidence="10"/>
<reference evidence="14 15" key="1">
    <citation type="submission" date="2014-02" db="EMBL/GenBank/DDBJ databases">
        <authorList>
            <person name="Chen C."/>
            <person name="Conrad T.A."/>
            <person name="Zhou Z."/>
            <person name="Lai Z."/>
            <person name="Zhong G."/>
        </authorList>
    </citation>
    <scope>NUCLEOTIDE SEQUENCE [LARGE SCALE GENOMIC DNA]</scope>
    <source>
        <strain evidence="14 15">Nigg3-28</strain>
    </source>
</reference>
<comment type="similarity">
    <text evidence="9">Belongs to the ATPase alpha/beta chains family. T3SS ATPase subfamily.</text>
</comment>
<evidence type="ECO:0000256" key="11">
    <source>
        <dbReference type="ARBA" id="ARBA00024442"/>
    </source>
</evidence>
<dbReference type="KEGG" id="cmx:DNC_00205"/>
<keyword evidence="5" id="KW-0067">ATP-binding</keyword>
<dbReference type="InterPro" id="IPR000194">
    <property type="entry name" value="ATPase_F1/V1/A1_a/bsu_nucl-bd"/>
</dbReference>
<dbReference type="SUPFAM" id="SSF52540">
    <property type="entry name" value="P-loop containing nucleoside triphosphate hydrolases"/>
    <property type="match status" value="1"/>
</dbReference>
<keyword evidence="8" id="KW-0843">Virulence</keyword>
<dbReference type="GO" id="GO:0046961">
    <property type="term" value="F:proton-transporting ATPase activity, rotational mechanism"/>
    <property type="evidence" value="ECO:0007669"/>
    <property type="project" value="InterPro"/>
</dbReference>
<gene>
    <name evidence="14" type="primary">fliI</name>
    <name evidence="14" type="ORF">BD36_00215</name>
</gene>
<dbReference type="KEGG" id="cmg:NC81_00205"/>
<dbReference type="GO" id="GO:0030254">
    <property type="term" value="P:protein secretion by the type III secretion system"/>
    <property type="evidence" value="ECO:0007669"/>
    <property type="project" value="InterPro"/>
</dbReference>
<evidence type="ECO:0000256" key="10">
    <source>
        <dbReference type="ARBA" id="ARBA00024382"/>
    </source>
</evidence>
<dbReference type="GO" id="GO:0008564">
    <property type="term" value="F:protein-exporting ATPase activity"/>
    <property type="evidence" value="ECO:0007669"/>
    <property type="project" value="UniProtKB-EC"/>
</dbReference>
<dbReference type="GO" id="GO:0046933">
    <property type="term" value="F:proton-transporting ATP synthase activity, rotational mechanism"/>
    <property type="evidence" value="ECO:0007669"/>
    <property type="project" value="TreeGrafter"/>
</dbReference>
<dbReference type="NCBIfam" id="TIGR01026">
    <property type="entry name" value="fliI_yscN"/>
    <property type="match status" value="1"/>
</dbReference>
<dbReference type="InterPro" id="IPR050053">
    <property type="entry name" value="ATPase_alpha/beta_chains"/>
</dbReference>
<dbReference type="GO" id="GO:0005524">
    <property type="term" value="F:ATP binding"/>
    <property type="evidence" value="ECO:0007669"/>
    <property type="project" value="UniProtKB-KW"/>
</dbReference>
<dbReference type="InterPro" id="IPR005714">
    <property type="entry name" value="ATPase_T3SS_FliI/YscN"/>
</dbReference>
<dbReference type="CDD" id="cd18117">
    <property type="entry name" value="ATP-synt_flagellum-secretory_path_III_N"/>
    <property type="match status" value="1"/>
</dbReference>
<keyword evidence="4" id="KW-0547">Nucleotide-binding</keyword>
<protein>
    <recommendedName>
        <fullName evidence="11">Type 3 secretion system ATPase</fullName>
        <ecNumber evidence="10">7.4.2.8</ecNumber>
    </recommendedName>
</protein>
<evidence type="ECO:0000256" key="1">
    <source>
        <dbReference type="ARBA" id="ARBA00004496"/>
    </source>
</evidence>
<evidence type="ECO:0000256" key="7">
    <source>
        <dbReference type="ARBA" id="ARBA00022967"/>
    </source>
</evidence>